<feature type="signal peptide" evidence="1">
    <location>
        <begin position="1"/>
        <end position="26"/>
    </location>
</feature>
<name>A0ABW5BI82_9PROT</name>
<dbReference type="RefSeq" id="WP_380250854.1">
    <property type="nucleotide sequence ID" value="NZ_JBHUII010000004.1"/>
</dbReference>
<dbReference type="InterPro" id="IPR032710">
    <property type="entry name" value="NTF2-like_dom_sf"/>
</dbReference>
<keyword evidence="4" id="KW-1185">Reference proteome</keyword>
<evidence type="ECO:0000313" key="3">
    <source>
        <dbReference type="EMBL" id="MFD2205847.1"/>
    </source>
</evidence>
<dbReference type="SUPFAM" id="SSF54427">
    <property type="entry name" value="NTF2-like"/>
    <property type="match status" value="1"/>
</dbReference>
<feature type="chain" id="PRO_5045458488" evidence="1">
    <location>
        <begin position="27"/>
        <end position="168"/>
    </location>
</feature>
<evidence type="ECO:0000256" key="1">
    <source>
        <dbReference type="SAM" id="SignalP"/>
    </source>
</evidence>
<gene>
    <name evidence="3" type="ORF">ACFSKO_09505</name>
</gene>
<dbReference type="NCBIfam" id="TIGR02246">
    <property type="entry name" value="SgcJ/EcaC family oxidoreductase"/>
    <property type="match status" value="1"/>
</dbReference>
<evidence type="ECO:0000313" key="4">
    <source>
        <dbReference type="Proteomes" id="UP001597294"/>
    </source>
</evidence>
<dbReference type="InterPro" id="IPR037401">
    <property type="entry name" value="SnoaL-like"/>
</dbReference>
<dbReference type="Pfam" id="PF12680">
    <property type="entry name" value="SnoaL_2"/>
    <property type="match status" value="1"/>
</dbReference>
<proteinExistence type="predicted"/>
<organism evidence="3 4">
    <name type="scientific">Kiloniella antarctica</name>
    <dbReference type="NCBI Taxonomy" id="1550907"/>
    <lineage>
        <taxon>Bacteria</taxon>
        <taxon>Pseudomonadati</taxon>
        <taxon>Pseudomonadota</taxon>
        <taxon>Alphaproteobacteria</taxon>
        <taxon>Rhodospirillales</taxon>
        <taxon>Kiloniellaceae</taxon>
        <taxon>Kiloniella</taxon>
    </lineage>
</organism>
<dbReference type="EMBL" id="JBHUII010000004">
    <property type="protein sequence ID" value="MFD2205847.1"/>
    <property type="molecule type" value="Genomic_DNA"/>
</dbReference>
<accession>A0ABW5BI82</accession>
<protein>
    <submittedName>
        <fullName evidence="3">YybH family protein</fullName>
    </submittedName>
</protein>
<feature type="domain" description="SnoaL-like" evidence="2">
    <location>
        <begin position="55"/>
        <end position="152"/>
    </location>
</feature>
<reference evidence="4" key="1">
    <citation type="journal article" date="2019" name="Int. J. Syst. Evol. Microbiol.">
        <title>The Global Catalogue of Microorganisms (GCM) 10K type strain sequencing project: providing services to taxonomists for standard genome sequencing and annotation.</title>
        <authorList>
            <consortium name="The Broad Institute Genomics Platform"/>
            <consortium name="The Broad Institute Genome Sequencing Center for Infectious Disease"/>
            <person name="Wu L."/>
            <person name="Ma J."/>
        </authorList>
    </citation>
    <scope>NUCLEOTIDE SEQUENCE [LARGE SCALE GENOMIC DNA]</scope>
    <source>
        <strain evidence="4">CGMCC 4.7192</strain>
    </source>
</reference>
<keyword evidence="1" id="KW-0732">Signal</keyword>
<dbReference type="InterPro" id="IPR011944">
    <property type="entry name" value="Steroid_delta5-4_isomerase"/>
</dbReference>
<dbReference type="Proteomes" id="UP001597294">
    <property type="component" value="Unassembled WGS sequence"/>
</dbReference>
<dbReference type="Gene3D" id="3.10.450.50">
    <property type="match status" value="1"/>
</dbReference>
<evidence type="ECO:0000259" key="2">
    <source>
        <dbReference type="Pfam" id="PF12680"/>
    </source>
</evidence>
<sequence>MKSKTFPRLTCLAVLLLCTQSIHAYAQSNQAPNNQKALSMEHDEIHATINMNNSAVGAGDMEEVLATFEPNGVLVGQPGMPAMGTPALREAFAQFMAINPKITVTNHDVIQTGDIALHSSTWTMSGKTPDGSLIEQNGFSVVVLRKQPDGRWLMVIDNPFGDHLVHKK</sequence>
<comment type="caution">
    <text evidence="3">The sequence shown here is derived from an EMBL/GenBank/DDBJ whole genome shotgun (WGS) entry which is preliminary data.</text>
</comment>